<protein>
    <submittedName>
        <fullName evidence="1">Uncharacterized protein</fullName>
    </submittedName>
</protein>
<evidence type="ECO:0000313" key="2">
    <source>
        <dbReference type="Proteomes" id="UP000006830"/>
    </source>
</evidence>
<dbReference type="AlphaFoldDB" id="A8GMH3"/>
<dbReference type="EMBL" id="CP000847">
    <property type="protein sequence ID" value="ABV74598.1"/>
    <property type="molecule type" value="Genomic_DNA"/>
</dbReference>
<dbReference type="KEGG" id="rak:A1C_01400"/>
<dbReference type="Proteomes" id="UP000006830">
    <property type="component" value="Chromosome"/>
</dbReference>
<keyword evidence="2" id="KW-1185">Reference proteome</keyword>
<reference evidence="1" key="1">
    <citation type="submission" date="2007-09" db="EMBL/GenBank/DDBJ databases">
        <title>Complete Genome Sequence of Rickettsia akari.</title>
        <authorList>
            <person name="Madan A."/>
            <person name="Fahey J."/>
            <person name="Helton E."/>
            <person name="Ketteman M."/>
            <person name="Madan A."/>
            <person name="Rodrigues S."/>
            <person name="Sanchez A."/>
            <person name="Whiting M."/>
            <person name="Dasch G."/>
            <person name="Eremeeva M."/>
        </authorList>
    </citation>
    <scope>NUCLEOTIDE SEQUENCE</scope>
    <source>
        <strain evidence="1">Hartford</strain>
    </source>
</reference>
<name>A8GMH3_RICAH</name>
<dbReference type="HOGENOM" id="CLU_2495878_0_0_5"/>
<evidence type="ECO:0000313" key="1">
    <source>
        <dbReference type="EMBL" id="ABV74598.1"/>
    </source>
</evidence>
<accession>A8GMH3</accession>
<proteinExistence type="predicted"/>
<organism evidence="1 2">
    <name type="scientific">Rickettsia akari (strain Hartford)</name>
    <dbReference type="NCBI Taxonomy" id="293614"/>
    <lineage>
        <taxon>Bacteria</taxon>
        <taxon>Pseudomonadati</taxon>
        <taxon>Pseudomonadota</taxon>
        <taxon>Alphaproteobacteria</taxon>
        <taxon>Rickettsiales</taxon>
        <taxon>Rickettsiaceae</taxon>
        <taxon>Rickettsieae</taxon>
        <taxon>Rickettsia</taxon>
        <taxon>spotted fever group</taxon>
    </lineage>
</organism>
<gene>
    <name evidence="1" type="ordered locus">A1C_01400</name>
</gene>
<sequence>MTDKLKFIIVAKEETVKSPNIFNRIIKDFKKFFHLEEYKKLRGNFTYVITQHHENIILMLQNSIDINKDILASSNIKFFYKPTSQD</sequence>